<name>A0ABW4QZ87_9BACT</name>
<dbReference type="Proteomes" id="UP001597197">
    <property type="component" value="Unassembled WGS sequence"/>
</dbReference>
<sequence>MNPHLQSFLEVFIAKRYRESRLHSAAKTSSAKKGNPLRGMDALYRELDERYCIPLPKGNQQQEIAFVRQALAKYKLATCYLLSAYESFNEQNMLVEEALEKIVGGSSTTIISFLLGVAYFEGHSVGDRYLCIKEVQ</sequence>
<protein>
    <submittedName>
        <fullName evidence="1">Uncharacterized protein</fullName>
    </submittedName>
</protein>
<proteinExistence type="predicted"/>
<keyword evidence="2" id="KW-1185">Reference proteome</keyword>
<dbReference type="EMBL" id="JBHUFD010000018">
    <property type="protein sequence ID" value="MFD1874938.1"/>
    <property type="molecule type" value="Genomic_DNA"/>
</dbReference>
<dbReference type="RefSeq" id="WP_382317161.1">
    <property type="nucleotide sequence ID" value="NZ_JBHUFD010000018.1"/>
</dbReference>
<comment type="caution">
    <text evidence="1">The sequence shown here is derived from an EMBL/GenBank/DDBJ whole genome shotgun (WGS) entry which is preliminary data.</text>
</comment>
<accession>A0ABW4QZ87</accession>
<organism evidence="1 2">
    <name type="scientific">Hymenobacter bucti</name>
    <dbReference type="NCBI Taxonomy" id="1844114"/>
    <lineage>
        <taxon>Bacteria</taxon>
        <taxon>Pseudomonadati</taxon>
        <taxon>Bacteroidota</taxon>
        <taxon>Cytophagia</taxon>
        <taxon>Cytophagales</taxon>
        <taxon>Hymenobacteraceae</taxon>
        <taxon>Hymenobacter</taxon>
    </lineage>
</organism>
<evidence type="ECO:0000313" key="1">
    <source>
        <dbReference type="EMBL" id="MFD1874938.1"/>
    </source>
</evidence>
<reference evidence="2" key="1">
    <citation type="journal article" date="2019" name="Int. J. Syst. Evol. Microbiol.">
        <title>The Global Catalogue of Microorganisms (GCM) 10K type strain sequencing project: providing services to taxonomists for standard genome sequencing and annotation.</title>
        <authorList>
            <consortium name="The Broad Institute Genomics Platform"/>
            <consortium name="The Broad Institute Genome Sequencing Center for Infectious Disease"/>
            <person name="Wu L."/>
            <person name="Ma J."/>
        </authorList>
    </citation>
    <scope>NUCLEOTIDE SEQUENCE [LARGE SCALE GENOMIC DNA]</scope>
    <source>
        <strain evidence="2">CGMCC 1.15795</strain>
    </source>
</reference>
<evidence type="ECO:0000313" key="2">
    <source>
        <dbReference type="Proteomes" id="UP001597197"/>
    </source>
</evidence>
<gene>
    <name evidence="1" type="ORF">ACFSDX_21065</name>
</gene>